<feature type="region of interest" description="Disordered" evidence="1">
    <location>
        <begin position="13"/>
        <end position="44"/>
    </location>
</feature>
<evidence type="ECO:0000313" key="3">
    <source>
        <dbReference type="Proteomes" id="UP000489600"/>
    </source>
</evidence>
<accession>A0A565BI79</accession>
<evidence type="ECO:0000256" key="1">
    <source>
        <dbReference type="SAM" id="MobiDB-lite"/>
    </source>
</evidence>
<feature type="compositionally biased region" description="Low complexity" evidence="1">
    <location>
        <begin position="22"/>
        <end position="31"/>
    </location>
</feature>
<comment type="caution">
    <text evidence="2">The sequence shown here is derived from an EMBL/GenBank/DDBJ whole genome shotgun (WGS) entry which is preliminary data.</text>
</comment>
<sequence>MSKDKIKARILKHNAGLKGTIPPSRFPRTTDTPPPRSGHRAQESRAPYYRGFWSTAQRMLAGYLRYDLLT</sequence>
<reference evidence="2" key="1">
    <citation type="submission" date="2019-07" db="EMBL/GenBank/DDBJ databases">
        <authorList>
            <person name="Dittberner H."/>
        </authorList>
    </citation>
    <scope>NUCLEOTIDE SEQUENCE [LARGE SCALE GENOMIC DNA]</scope>
</reference>
<dbReference type="AlphaFoldDB" id="A0A565BI79"/>
<name>A0A565BI79_9BRAS</name>
<evidence type="ECO:0000313" key="2">
    <source>
        <dbReference type="EMBL" id="VVB01346.1"/>
    </source>
</evidence>
<proteinExistence type="predicted"/>
<organism evidence="2 3">
    <name type="scientific">Arabis nemorensis</name>
    <dbReference type="NCBI Taxonomy" id="586526"/>
    <lineage>
        <taxon>Eukaryota</taxon>
        <taxon>Viridiplantae</taxon>
        <taxon>Streptophyta</taxon>
        <taxon>Embryophyta</taxon>
        <taxon>Tracheophyta</taxon>
        <taxon>Spermatophyta</taxon>
        <taxon>Magnoliopsida</taxon>
        <taxon>eudicotyledons</taxon>
        <taxon>Gunneridae</taxon>
        <taxon>Pentapetalae</taxon>
        <taxon>rosids</taxon>
        <taxon>malvids</taxon>
        <taxon>Brassicales</taxon>
        <taxon>Brassicaceae</taxon>
        <taxon>Arabideae</taxon>
        <taxon>Arabis</taxon>
    </lineage>
</organism>
<gene>
    <name evidence="2" type="ORF">ANE_LOCUS11790</name>
</gene>
<protein>
    <submittedName>
        <fullName evidence="2">Uncharacterized protein</fullName>
    </submittedName>
</protein>
<dbReference type="EMBL" id="CABITT030000004">
    <property type="protein sequence ID" value="VVB01346.1"/>
    <property type="molecule type" value="Genomic_DNA"/>
</dbReference>
<dbReference type="Proteomes" id="UP000489600">
    <property type="component" value="Unassembled WGS sequence"/>
</dbReference>
<keyword evidence="3" id="KW-1185">Reference proteome</keyword>